<dbReference type="CDD" id="cd00093">
    <property type="entry name" value="HTH_XRE"/>
    <property type="match status" value="1"/>
</dbReference>
<dbReference type="InterPro" id="IPR039418">
    <property type="entry name" value="LexA-like"/>
</dbReference>
<organism evidence="5 6">
    <name type="scientific">Vibrio europaeus</name>
    <dbReference type="NCBI Taxonomy" id="300876"/>
    <lineage>
        <taxon>Bacteria</taxon>
        <taxon>Pseudomonadati</taxon>
        <taxon>Pseudomonadota</taxon>
        <taxon>Gammaproteobacteria</taxon>
        <taxon>Vibrionales</taxon>
        <taxon>Vibrionaceae</taxon>
        <taxon>Vibrio</taxon>
        <taxon>Vibrio oreintalis group</taxon>
    </lineage>
</organism>
<keyword evidence="6" id="KW-1185">Reference proteome</keyword>
<dbReference type="PROSITE" id="PS50943">
    <property type="entry name" value="HTH_CROC1"/>
    <property type="match status" value="1"/>
</dbReference>
<dbReference type="SUPFAM" id="SSF51306">
    <property type="entry name" value="LexA/Signal peptidase"/>
    <property type="match status" value="1"/>
</dbReference>
<protein>
    <submittedName>
        <fullName evidence="5">Helix-turn-helix transcriptional regulator</fullName>
    </submittedName>
</protein>
<feature type="domain" description="HTH cro/C1-type" evidence="4">
    <location>
        <begin position="10"/>
        <end position="64"/>
    </location>
</feature>
<comment type="caution">
    <text evidence="5">The sequence shown here is derived from an EMBL/GenBank/DDBJ whole genome shotgun (WGS) entry which is preliminary data.</text>
</comment>
<dbReference type="EMBL" id="JAPFIT010000022">
    <property type="protein sequence ID" value="MDC5742331.1"/>
    <property type="molecule type" value="Genomic_DNA"/>
</dbReference>
<dbReference type="Pfam" id="PF01381">
    <property type="entry name" value="HTH_3"/>
    <property type="match status" value="1"/>
</dbReference>
<dbReference type="PANTHER" id="PTHR40661:SF3">
    <property type="entry name" value="FELS-1 PROPHAGE TRANSCRIPTIONAL REGULATOR"/>
    <property type="match status" value="1"/>
</dbReference>
<gene>
    <name evidence="5" type="ORF">OPW20_19850</name>
</gene>
<evidence type="ECO:0000313" key="5">
    <source>
        <dbReference type="EMBL" id="MDC5742331.1"/>
    </source>
</evidence>
<dbReference type="SMART" id="SM00530">
    <property type="entry name" value="HTH_XRE"/>
    <property type="match status" value="1"/>
</dbReference>
<dbReference type="Proteomes" id="UP001150001">
    <property type="component" value="Unassembled WGS sequence"/>
</dbReference>
<dbReference type="InterPro" id="IPR036286">
    <property type="entry name" value="LexA/Signal_pep-like_sf"/>
</dbReference>
<sequence length="206" mass="23049">MPTYTVGQKIQTLRKRMKLSQAELARKIGVAPVTVSKWEIETSKPKGKSLLNLSQLFNVSMDALISDITPIQQMREQVGIPFYPHIEVSAGVGCVCEHEIDETYLIDKTFIDSPGTTIAIRINGDSMAPAFLDDAVVFIDTEKNHVSDGKVYVVVHEGLTRIKLLEQIPNGLRLKSYNPNYPPEDVFFDKETIKVVGQVVAQIQKY</sequence>
<evidence type="ECO:0000256" key="2">
    <source>
        <dbReference type="ARBA" id="ARBA00023125"/>
    </source>
</evidence>
<reference evidence="5" key="1">
    <citation type="submission" date="2022-11" db="EMBL/GenBank/DDBJ databases">
        <title>Role of the vibriolysin VemA secreted by the emergent pathogen Vibrio europaeus in the colonization of Manila clam mucus.</title>
        <authorList>
            <person name="Martinez C."/>
            <person name="Rodriguez S."/>
            <person name="Vences A."/>
            <person name="Barja J.L."/>
            <person name="Toranzo A.E."/>
            <person name="Dubert J."/>
        </authorList>
    </citation>
    <scope>NUCLEOTIDE SEQUENCE</scope>
    <source>
        <strain evidence="5">3454</strain>
    </source>
</reference>
<evidence type="ECO:0000256" key="1">
    <source>
        <dbReference type="ARBA" id="ARBA00023015"/>
    </source>
</evidence>
<accession>A0ABT5GZ23</accession>
<name>A0ABT5GZ23_9VIBR</name>
<keyword evidence="2" id="KW-0238">DNA-binding</keyword>
<evidence type="ECO:0000313" key="6">
    <source>
        <dbReference type="Proteomes" id="UP001150001"/>
    </source>
</evidence>
<dbReference type="RefSeq" id="WP_084656667.1">
    <property type="nucleotide sequence ID" value="NZ_JAPFIM010000009.1"/>
</dbReference>
<dbReference type="SUPFAM" id="SSF47413">
    <property type="entry name" value="lambda repressor-like DNA-binding domains"/>
    <property type="match status" value="1"/>
</dbReference>
<dbReference type="PANTHER" id="PTHR40661">
    <property type="match status" value="1"/>
</dbReference>
<dbReference type="InterPro" id="IPR015927">
    <property type="entry name" value="Peptidase_S24_S26A/B/C"/>
</dbReference>
<dbReference type="InterPro" id="IPR001387">
    <property type="entry name" value="Cro/C1-type_HTH"/>
</dbReference>
<dbReference type="Gene3D" id="1.10.260.40">
    <property type="entry name" value="lambda repressor-like DNA-binding domains"/>
    <property type="match status" value="1"/>
</dbReference>
<dbReference type="InterPro" id="IPR010982">
    <property type="entry name" value="Lambda_DNA-bd_dom_sf"/>
</dbReference>
<dbReference type="Gene3D" id="2.10.109.10">
    <property type="entry name" value="Umud Fragment, subunit A"/>
    <property type="match status" value="1"/>
</dbReference>
<evidence type="ECO:0000256" key="3">
    <source>
        <dbReference type="ARBA" id="ARBA00023163"/>
    </source>
</evidence>
<keyword evidence="1" id="KW-0805">Transcription regulation</keyword>
<evidence type="ECO:0000259" key="4">
    <source>
        <dbReference type="PROSITE" id="PS50943"/>
    </source>
</evidence>
<proteinExistence type="predicted"/>
<keyword evidence="3" id="KW-0804">Transcription</keyword>
<dbReference type="CDD" id="cd06529">
    <property type="entry name" value="S24_LexA-like"/>
    <property type="match status" value="1"/>
</dbReference>
<dbReference type="Pfam" id="PF00717">
    <property type="entry name" value="Peptidase_S24"/>
    <property type="match status" value="1"/>
</dbReference>